<protein>
    <submittedName>
        <fullName evidence="2">ECF transporter S component</fullName>
    </submittedName>
</protein>
<feature type="transmembrane region" description="Helical" evidence="1">
    <location>
        <begin position="7"/>
        <end position="25"/>
    </location>
</feature>
<gene>
    <name evidence="2" type="ORF">R4146_00235</name>
</gene>
<keyword evidence="1" id="KW-0472">Membrane</keyword>
<dbReference type="InterPro" id="IPR024529">
    <property type="entry name" value="ECF_trnsprt_substrate-spec"/>
</dbReference>
<dbReference type="EMBL" id="JAWMWH010000001">
    <property type="protein sequence ID" value="MEJ6399622.1"/>
    <property type="molecule type" value="Genomic_DNA"/>
</dbReference>
<reference evidence="2 3" key="1">
    <citation type="submission" date="2023-10" db="EMBL/GenBank/DDBJ databases">
        <title>Nicoliella lavandulae sp. nov. isolated from Lavandula angustifolia flowers.</title>
        <authorList>
            <person name="Alcantara C."/>
            <person name="Zuniga M."/>
            <person name="Landete J.M."/>
            <person name="Monedero V."/>
        </authorList>
    </citation>
    <scope>NUCLEOTIDE SEQUENCE [LARGE SCALE GENOMIC DNA]</scope>
    <source>
        <strain evidence="2 3">Es01</strain>
    </source>
</reference>
<comment type="caution">
    <text evidence="2">The sequence shown here is derived from an EMBL/GenBank/DDBJ whole genome shotgun (WGS) entry which is preliminary data.</text>
</comment>
<keyword evidence="1" id="KW-1133">Transmembrane helix</keyword>
<feature type="transmembrane region" description="Helical" evidence="1">
    <location>
        <begin position="57"/>
        <end position="75"/>
    </location>
</feature>
<sequence length="192" mass="21177">MTRNYRLVARSIFIALILIQTTIPGLGYLPIGPFSLTIIPITVIVAAITLGTKDGMLIGGVWGVITFVRAFFWPTSPMAQYVFINPLVSVLPRILIGLVAGLTFYYLKNKRYPKLTLGLVGLMSSLTNTIFVLGFIYVFYHGYAHQLYQINVKALLPYLLSVLATNGVLEALIAAIATPLIATPLLKYLKRN</sequence>
<feature type="transmembrane region" description="Helical" evidence="1">
    <location>
        <begin position="160"/>
        <end position="186"/>
    </location>
</feature>
<dbReference type="Proteomes" id="UP001370590">
    <property type="component" value="Unassembled WGS sequence"/>
</dbReference>
<keyword evidence="3" id="KW-1185">Reference proteome</keyword>
<feature type="transmembrane region" description="Helical" evidence="1">
    <location>
        <begin position="31"/>
        <end position="50"/>
    </location>
</feature>
<feature type="transmembrane region" description="Helical" evidence="1">
    <location>
        <begin position="87"/>
        <end position="107"/>
    </location>
</feature>
<evidence type="ECO:0000313" key="2">
    <source>
        <dbReference type="EMBL" id="MEJ6399622.1"/>
    </source>
</evidence>
<proteinExistence type="predicted"/>
<dbReference type="RefSeq" id="WP_339959473.1">
    <property type="nucleotide sequence ID" value="NZ_JAWMWH010000001.1"/>
</dbReference>
<dbReference type="Pfam" id="PF12822">
    <property type="entry name" value="ECF_trnsprt"/>
    <property type="match status" value="1"/>
</dbReference>
<evidence type="ECO:0000256" key="1">
    <source>
        <dbReference type="SAM" id="Phobius"/>
    </source>
</evidence>
<organism evidence="2 3">
    <name type="scientific">Nicoliella lavandulae</name>
    <dbReference type="NCBI Taxonomy" id="3082954"/>
    <lineage>
        <taxon>Bacteria</taxon>
        <taxon>Bacillati</taxon>
        <taxon>Bacillota</taxon>
        <taxon>Bacilli</taxon>
        <taxon>Lactobacillales</taxon>
        <taxon>Lactobacillaceae</taxon>
        <taxon>Nicoliella</taxon>
    </lineage>
</organism>
<accession>A0ABU8SI85</accession>
<name>A0ABU8SI85_9LACO</name>
<keyword evidence="1" id="KW-0812">Transmembrane</keyword>
<dbReference type="Gene3D" id="1.10.1760.20">
    <property type="match status" value="1"/>
</dbReference>
<evidence type="ECO:0000313" key="3">
    <source>
        <dbReference type="Proteomes" id="UP001370590"/>
    </source>
</evidence>
<feature type="transmembrane region" description="Helical" evidence="1">
    <location>
        <begin position="119"/>
        <end position="140"/>
    </location>
</feature>